<dbReference type="Pfam" id="PF01479">
    <property type="entry name" value="S4"/>
    <property type="match status" value="1"/>
</dbReference>
<comment type="catalytic activity">
    <reaction evidence="1 7">
        <text>a uridine in RNA = a pseudouridine in RNA</text>
        <dbReference type="Rhea" id="RHEA:48348"/>
        <dbReference type="Rhea" id="RHEA-COMP:12068"/>
        <dbReference type="Rhea" id="RHEA-COMP:12069"/>
        <dbReference type="ChEBI" id="CHEBI:65314"/>
        <dbReference type="ChEBI" id="CHEBI:65315"/>
    </reaction>
</comment>
<comment type="caution">
    <text evidence="9">The sequence shown here is derived from an EMBL/GenBank/DDBJ whole genome shotgun (WGS) entry which is preliminary data.</text>
</comment>
<evidence type="ECO:0000256" key="1">
    <source>
        <dbReference type="ARBA" id="ARBA00000073"/>
    </source>
</evidence>
<accession>A0A9D1R5X7</accession>
<dbReference type="FunFam" id="3.30.2350.10:FF:000006">
    <property type="entry name" value="Pseudouridine synthase"/>
    <property type="match status" value="1"/>
</dbReference>
<evidence type="ECO:0000313" key="9">
    <source>
        <dbReference type="EMBL" id="HIW81504.1"/>
    </source>
</evidence>
<dbReference type="InterPro" id="IPR002942">
    <property type="entry name" value="S4_RNA-bd"/>
</dbReference>
<gene>
    <name evidence="9" type="ORF">H9742_08310</name>
</gene>
<reference evidence="9" key="1">
    <citation type="journal article" date="2021" name="PeerJ">
        <title>Extensive microbial diversity within the chicken gut microbiome revealed by metagenomics and culture.</title>
        <authorList>
            <person name="Gilroy R."/>
            <person name="Ravi A."/>
            <person name="Getino M."/>
            <person name="Pursley I."/>
            <person name="Horton D.L."/>
            <person name="Alikhan N.F."/>
            <person name="Baker D."/>
            <person name="Gharbi K."/>
            <person name="Hall N."/>
            <person name="Watson M."/>
            <person name="Adriaenssens E.M."/>
            <person name="Foster-Nyarko E."/>
            <person name="Jarju S."/>
            <person name="Secka A."/>
            <person name="Antonio M."/>
            <person name="Oren A."/>
            <person name="Chaudhuri R.R."/>
            <person name="La Ragione R."/>
            <person name="Hildebrand F."/>
            <person name="Pallen M.J."/>
        </authorList>
    </citation>
    <scope>NUCLEOTIDE SEQUENCE</scope>
    <source>
        <strain evidence="9">CHK195-6426</strain>
    </source>
</reference>
<proteinExistence type="inferred from homology"/>
<dbReference type="NCBIfam" id="TIGR00005">
    <property type="entry name" value="rluA_subfam"/>
    <property type="match status" value="1"/>
</dbReference>
<dbReference type="Gene3D" id="3.10.290.10">
    <property type="entry name" value="RNA-binding S4 domain"/>
    <property type="match status" value="1"/>
</dbReference>
<dbReference type="InterPro" id="IPR006225">
    <property type="entry name" value="PsdUridine_synth_RluC/D"/>
</dbReference>
<dbReference type="Gene3D" id="3.30.2350.10">
    <property type="entry name" value="Pseudouridine synthase"/>
    <property type="match status" value="1"/>
</dbReference>
<evidence type="ECO:0000256" key="4">
    <source>
        <dbReference type="ARBA" id="ARBA00023235"/>
    </source>
</evidence>
<comment type="function">
    <text evidence="7">Responsible for synthesis of pseudouridine from uracil.</text>
</comment>
<evidence type="ECO:0000256" key="5">
    <source>
        <dbReference type="PIRSR" id="PIRSR606225-1"/>
    </source>
</evidence>
<feature type="domain" description="RNA-binding S4" evidence="8">
    <location>
        <begin position="15"/>
        <end position="79"/>
    </location>
</feature>
<evidence type="ECO:0000313" key="10">
    <source>
        <dbReference type="Proteomes" id="UP000824265"/>
    </source>
</evidence>
<evidence type="ECO:0000259" key="8">
    <source>
        <dbReference type="SMART" id="SM00363"/>
    </source>
</evidence>
<dbReference type="InterPro" id="IPR006145">
    <property type="entry name" value="PsdUridine_synth_RsuA/RluA"/>
</dbReference>
<dbReference type="InterPro" id="IPR036986">
    <property type="entry name" value="S4_RNA-bd_sf"/>
</dbReference>
<dbReference type="SMART" id="SM00363">
    <property type="entry name" value="S4"/>
    <property type="match status" value="1"/>
</dbReference>
<dbReference type="InterPro" id="IPR050188">
    <property type="entry name" value="RluA_PseudoU_synthase"/>
</dbReference>
<keyword evidence="4 7" id="KW-0413">Isomerase</keyword>
<protein>
    <recommendedName>
        <fullName evidence="7">Pseudouridine synthase</fullName>
        <ecNumber evidence="7">5.4.99.-</ecNumber>
    </recommendedName>
</protein>
<dbReference type="PANTHER" id="PTHR21600">
    <property type="entry name" value="MITOCHONDRIAL RNA PSEUDOURIDINE SYNTHASE"/>
    <property type="match status" value="1"/>
</dbReference>
<name>A0A9D1R5X7_9FIRM</name>
<reference evidence="9" key="2">
    <citation type="submission" date="2021-04" db="EMBL/GenBank/DDBJ databases">
        <authorList>
            <person name="Gilroy R."/>
        </authorList>
    </citation>
    <scope>NUCLEOTIDE SEQUENCE</scope>
    <source>
        <strain evidence="9">CHK195-6426</strain>
    </source>
</reference>
<dbReference type="CDD" id="cd02869">
    <property type="entry name" value="PseudoU_synth_RluA_like"/>
    <property type="match status" value="1"/>
</dbReference>
<evidence type="ECO:0000256" key="2">
    <source>
        <dbReference type="ARBA" id="ARBA00010876"/>
    </source>
</evidence>
<dbReference type="CDD" id="cd00165">
    <property type="entry name" value="S4"/>
    <property type="match status" value="1"/>
</dbReference>
<dbReference type="PANTHER" id="PTHR21600:SF44">
    <property type="entry name" value="RIBOSOMAL LARGE SUBUNIT PSEUDOURIDINE SYNTHASE D"/>
    <property type="match status" value="1"/>
</dbReference>
<dbReference type="SUPFAM" id="SSF55120">
    <property type="entry name" value="Pseudouridine synthase"/>
    <property type="match status" value="1"/>
</dbReference>
<dbReference type="Pfam" id="PF00849">
    <property type="entry name" value="PseudoU_synth_2"/>
    <property type="match status" value="1"/>
</dbReference>
<dbReference type="PROSITE" id="PS50889">
    <property type="entry name" value="S4"/>
    <property type="match status" value="1"/>
</dbReference>
<comment type="similarity">
    <text evidence="2 7">Belongs to the pseudouridine synthase RluA family.</text>
</comment>
<dbReference type="Proteomes" id="UP000824265">
    <property type="component" value="Unassembled WGS sequence"/>
</dbReference>
<dbReference type="InterPro" id="IPR020103">
    <property type="entry name" value="PsdUridine_synth_cat_dom_sf"/>
</dbReference>
<dbReference type="EMBL" id="DXGH01000043">
    <property type="protein sequence ID" value="HIW81504.1"/>
    <property type="molecule type" value="Genomic_DNA"/>
</dbReference>
<dbReference type="AlphaFoldDB" id="A0A9D1R5X7"/>
<evidence type="ECO:0000256" key="3">
    <source>
        <dbReference type="ARBA" id="ARBA00022884"/>
    </source>
</evidence>
<evidence type="ECO:0000256" key="7">
    <source>
        <dbReference type="RuleBase" id="RU362028"/>
    </source>
</evidence>
<organism evidence="9 10">
    <name type="scientific">Candidatus Acetatifactor stercoripullorum</name>
    <dbReference type="NCBI Taxonomy" id="2838414"/>
    <lineage>
        <taxon>Bacteria</taxon>
        <taxon>Bacillati</taxon>
        <taxon>Bacillota</taxon>
        <taxon>Clostridia</taxon>
        <taxon>Lachnospirales</taxon>
        <taxon>Lachnospiraceae</taxon>
        <taxon>Acetatifactor</taxon>
    </lineage>
</organism>
<dbReference type="EC" id="5.4.99.-" evidence="7"/>
<dbReference type="GO" id="GO:0120159">
    <property type="term" value="F:rRNA pseudouridine synthase activity"/>
    <property type="evidence" value="ECO:0007669"/>
    <property type="project" value="UniProtKB-ARBA"/>
</dbReference>
<dbReference type="GO" id="GO:0003723">
    <property type="term" value="F:RNA binding"/>
    <property type="evidence" value="ECO:0007669"/>
    <property type="project" value="UniProtKB-KW"/>
</dbReference>
<feature type="active site" evidence="5">
    <location>
        <position position="139"/>
    </location>
</feature>
<sequence>MDELRFQITEDMEGERLDKCMGMLLDSLSRSFLQKLIKDGQVLVNGETAKGSYRVNADDEVAFFLPAAVEPDILPENIPLDILYEDSDLIVVNKPKGMVVHPAAGHYSGTLVNALMYHCGKELSGINGVMRPGIVHRIDKNTTGSVIACKNDRAHASIAAQLKEHTINRRYRAVCLGALPDDQGVIDAPIGRHPTDRKKMAVNVRNGKRAVTHFRVLERFAGYTYIECVLETGRTHQIRVHMASIGHPILGDDVYGPRKCPFSLQGQTLHAKTIGFQHPSTGQYLEIDAPLPEYFQRLLTLL</sequence>
<dbReference type="GO" id="GO:0000455">
    <property type="term" value="P:enzyme-directed rRNA pseudouridine synthesis"/>
    <property type="evidence" value="ECO:0007669"/>
    <property type="project" value="TreeGrafter"/>
</dbReference>
<keyword evidence="3 6" id="KW-0694">RNA-binding</keyword>
<dbReference type="SUPFAM" id="SSF55174">
    <property type="entry name" value="Alpha-L RNA-binding motif"/>
    <property type="match status" value="1"/>
</dbReference>
<evidence type="ECO:0000256" key="6">
    <source>
        <dbReference type="PROSITE-ProRule" id="PRU00182"/>
    </source>
</evidence>